<name>A0A498D8D2_9BACI</name>
<feature type="transmembrane region" description="Helical" evidence="1">
    <location>
        <begin position="85"/>
        <end position="101"/>
    </location>
</feature>
<evidence type="ECO:0000313" key="2">
    <source>
        <dbReference type="EMBL" id="RLL46643.1"/>
    </source>
</evidence>
<feature type="transmembrane region" description="Helical" evidence="1">
    <location>
        <begin position="58"/>
        <end position="79"/>
    </location>
</feature>
<dbReference type="AlphaFoldDB" id="A0A498D8D2"/>
<keyword evidence="3" id="KW-1185">Reference proteome</keyword>
<proteinExistence type="predicted"/>
<keyword evidence="1" id="KW-1133">Transmembrane helix</keyword>
<feature type="transmembrane region" description="Helical" evidence="1">
    <location>
        <begin position="217"/>
        <end position="237"/>
    </location>
</feature>
<dbReference type="InterPro" id="IPR036034">
    <property type="entry name" value="PDZ_sf"/>
</dbReference>
<dbReference type="OrthoDB" id="198399at2"/>
<accession>A0A498D8D2</accession>
<feature type="transmembrane region" description="Helical" evidence="1">
    <location>
        <begin position="249"/>
        <end position="278"/>
    </location>
</feature>
<keyword evidence="1" id="KW-0472">Membrane</keyword>
<dbReference type="SUPFAM" id="SSF50156">
    <property type="entry name" value="PDZ domain-like"/>
    <property type="match status" value="1"/>
</dbReference>
<comment type="caution">
    <text evidence="2">The sequence shown here is derived from an EMBL/GenBank/DDBJ whole genome shotgun (WGS) entry which is preliminary data.</text>
</comment>
<gene>
    <name evidence="2" type="ORF">D8M04_05400</name>
</gene>
<sequence>MVEEWAFELGKGIGRVFLNPLLYWAFFLIVLAGIRRIKKERLDFGTKIFDVFSEWKGSWKLSIIFGLIVSIISLGIGMVIPYESLLLLAIITIILSIFLHFHTLSVAYTIGVTYLVLLFLPFLMENQTVLNPDLFSETNFTALSILLGIFLFVEAFLTFTVKRNETFPSLTLSNRGIWIGKHQVKRMAIIPFFTLLPTGLIGPIGDYWPMLDFGQTSFSLILFPMLVGIDFSVKGSLPIHAAKRQAKQILLLAIVVTVLAAASIYAVWLSFASVILAITGKEFIRYRFRTQDRTNMAYFQPENDGLKIVGIIPGTTASRLNVFVGETIAKVNGKRVYTEKDFYLALQASGAYFKLDVLDDAKEVRFVQGAMYEGDHHELGFVFASAPHHLNKQAAN</sequence>
<dbReference type="RefSeq" id="WP_121521894.1">
    <property type="nucleotide sequence ID" value="NZ_RCHR01000002.1"/>
</dbReference>
<evidence type="ECO:0000313" key="3">
    <source>
        <dbReference type="Proteomes" id="UP000270219"/>
    </source>
</evidence>
<dbReference type="Gene3D" id="2.30.42.10">
    <property type="match status" value="1"/>
</dbReference>
<feature type="transmembrane region" description="Helical" evidence="1">
    <location>
        <begin position="20"/>
        <end position="37"/>
    </location>
</feature>
<feature type="transmembrane region" description="Helical" evidence="1">
    <location>
        <begin position="140"/>
        <end position="161"/>
    </location>
</feature>
<protein>
    <submittedName>
        <fullName evidence="2">PDZ domain-containing protein</fullName>
    </submittedName>
</protein>
<feature type="transmembrane region" description="Helical" evidence="1">
    <location>
        <begin position="187"/>
        <end position="205"/>
    </location>
</feature>
<dbReference type="EMBL" id="RCHR01000002">
    <property type="protein sequence ID" value="RLL46643.1"/>
    <property type="molecule type" value="Genomic_DNA"/>
</dbReference>
<organism evidence="2 3">
    <name type="scientific">Oceanobacillus piezotolerans</name>
    <dbReference type="NCBI Taxonomy" id="2448030"/>
    <lineage>
        <taxon>Bacteria</taxon>
        <taxon>Bacillati</taxon>
        <taxon>Bacillota</taxon>
        <taxon>Bacilli</taxon>
        <taxon>Bacillales</taxon>
        <taxon>Bacillaceae</taxon>
        <taxon>Oceanobacillus</taxon>
    </lineage>
</organism>
<evidence type="ECO:0000256" key="1">
    <source>
        <dbReference type="SAM" id="Phobius"/>
    </source>
</evidence>
<feature type="transmembrane region" description="Helical" evidence="1">
    <location>
        <begin position="106"/>
        <end position="124"/>
    </location>
</feature>
<keyword evidence="1" id="KW-0812">Transmembrane</keyword>
<dbReference type="Proteomes" id="UP000270219">
    <property type="component" value="Unassembled WGS sequence"/>
</dbReference>
<reference evidence="2 3" key="1">
    <citation type="submission" date="2018-10" db="EMBL/GenBank/DDBJ databases">
        <title>Oceanobacillus sp. YLB-02 draft genome.</title>
        <authorList>
            <person name="Yu L."/>
        </authorList>
    </citation>
    <scope>NUCLEOTIDE SEQUENCE [LARGE SCALE GENOMIC DNA]</scope>
    <source>
        <strain evidence="2 3">YLB-02</strain>
    </source>
</reference>